<gene>
    <name evidence="1" type="ORF">ACH5RR_027153</name>
</gene>
<name>A0ABD2Z6I0_9GENT</name>
<evidence type="ECO:0000313" key="1">
    <source>
        <dbReference type="EMBL" id="KAL3514436.1"/>
    </source>
</evidence>
<evidence type="ECO:0008006" key="3">
    <source>
        <dbReference type="Google" id="ProtNLM"/>
    </source>
</evidence>
<organism evidence="1 2">
    <name type="scientific">Cinchona calisaya</name>
    <dbReference type="NCBI Taxonomy" id="153742"/>
    <lineage>
        <taxon>Eukaryota</taxon>
        <taxon>Viridiplantae</taxon>
        <taxon>Streptophyta</taxon>
        <taxon>Embryophyta</taxon>
        <taxon>Tracheophyta</taxon>
        <taxon>Spermatophyta</taxon>
        <taxon>Magnoliopsida</taxon>
        <taxon>eudicotyledons</taxon>
        <taxon>Gunneridae</taxon>
        <taxon>Pentapetalae</taxon>
        <taxon>asterids</taxon>
        <taxon>lamiids</taxon>
        <taxon>Gentianales</taxon>
        <taxon>Rubiaceae</taxon>
        <taxon>Cinchonoideae</taxon>
        <taxon>Cinchoneae</taxon>
        <taxon>Cinchona</taxon>
    </lineage>
</organism>
<dbReference type="PANTHER" id="PTHR11439">
    <property type="entry name" value="GAG-POL-RELATED RETROTRANSPOSON"/>
    <property type="match status" value="1"/>
</dbReference>
<comment type="caution">
    <text evidence="1">The sequence shown here is derived from an EMBL/GenBank/DDBJ whole genome shotgun (WGS) entry which is preliminary data.</text>
</comment>
<protein>
    <recommendedName>
        <fullName evidence="3">Copia protein</fullName>
    </recommendedName>
</protein>
<keyword evidence="2" id="KW-1185">Reference proteome</keyword>
<accession>A0ABD2Z6I0</accession>
<reference evidence="1 2" key="1">
    <citation type="submission" date="2024-11" db="EMBL/GenBank/DDBJ databases">
        <title>A near-complete genome assembly of Cinchona calisaya.</title>
        <authorList>
            <person name="Lian D.C."/>
            <person name="Zhao X.W."/>
            <person name="Wei L."/>
        </authorList>
    </citation>
    <scope>NUCLEOTIDE SEQUENCE [LARGE SCALE GENOMIC DNA]</scope>
    <source>
        <tissue evidence="1">Nenye</tissue>
    </source>
</reference>
<sequence>MHLRVAKRILRYVKGTVNYDVKFEKCQNFKLCGFSDSDYAGSIDDMKSISGYYFNLGLSIFSWCSKKQETVAQSTIEAEFIAATTTVNQALWLKKFTCDLHMQQKEKKDNIEIFVDNKATIAISYNLVFHGKTKYSNVKLFFLREVR</sequence>
<dbReference type="EMBL" id="JBJUIK010000011">
    <property type="protein sequence ID" value="KAL3514436.1"/>
    <property type="molecule type" value="Genomic_DNA"/>
</dbReference>
<dbReference type="PANTHER" id="PTHR11439:SF503">
    <property type="entry name" value="CYSTEINE-RICH RLK (RECEPTOR-LIKE PROTEIN KINASE) 8"/>
    <property type="match status" value="1"/>
</dbReference>
<evidence type="ECO:0000313" key="2">
    <source>
        <dbReference type="Proteomes" id="UP001630127"/>
    </source>
</evidence>
<dbReference type="Proteomes" id="UP001630127">
    <property type="component" value="Unassembled WGS sequence"/>
</dbReference>
<proteinExistence type="predicted"/>
<dbReference type="AlphaFoldDB" id="A0ABD2Z6I0"/>
<dbReference type="CDD" id="cd09272">
    <property type="entry name" value="RNase_HI_RT_Ty1"/>
    <property type="match status" value="1"/>
</dbReference>